<keyword evidence="2" id="KW-1185">Reference proteome</keyword>
<dbReference type="EMBL" id="AP012200">
    <property type="protein sequence ID" value="BAK20909.1"/>
    <property type="molecule type" value="Genomic_DNA"/>
</dbReference>
<organism evidence="1 2">
    <name type="scientific">Melissococcus plutonius (strain ATCC 35311 / DSM 29964 / CIP 104052 / LMG 20360 / NCIMB 702443)</name>
    <dbReference type="NCBI Taxonomy" id="940190"/>
    <lineage>
        <taxon>Bacteria</taxon>
        <taxon>Bacillati</taxon>
        <taxon>Bacillota</taxon>
        <taxon>Bacilli</taxon>
        <taxon>Lactobacillales</taxon>
        <taxon>Enterococcaceae</taxon>
        <taxon>Melissococcus</taxon>
    </lineage>
</organism>
<dbReference type="AlphaFoldDB" id="F3Y8T1"/>
<reference key="2">
    <citation type="submission" date="2011-04" db="EMBL/GenBank/DDBJ databases">
        <title>Whole genome sequence of Melissococcus plutonius ATCC 35311.</title>
        <authorList>
            <person name="Okumura K."/>
            <person name="Arai R."/>
            <person name="Osaki M."/>
            <person name="Okura M."/>
            <person name="Kirikae T."/>
            <person name="Takamatsu D."/>
            <person name="Akiyama T."/>
        </authorList>
    </citation>
    <scope>NUCLEOTIDE SEQUENCE</scope>
    <source>
        <strain>ATCC 35311</strain>
    </source>
</reference>
<protein>
    <submittedName>
        <fullName evidence="1">Uncharacterized protein</fullName>
    </submittedName>
</protein>
<gene>
    <name evidence="1" type="ordered locus">MPTP_0430</name>
</gene>
<reference evidence="1 2" key="1">
    <citation type="journal article" date="2011" name="J. Bacteriol.">
        <title>Complete genome sequence of Melissococcus plutonius ATCC 35311.</title>
        <authorList>
            <person name="Okumura K."/>
            <person name="Arai R."/>
            <person name="Okura M."/>
            <person name="Kirikae T."/>
            <person name="Takamatsu D."/>
            <person name="Osaki M."/>
            <person name="Miyoshi-Akiyama T."/>
        </authorList>
    </citation>
    <scope>NUCLEOTIDE SEQUENCE [LARGE SCALE GENOMIC DNA]</scope>
    <source>
        <strain evidence="2">ATCC 35311 / CIP 104052 / LMG 20360 / NCIMB 702443</strain>
    </source>
</reference>
<evidence type="ECO:0000313" key="2">
    <source>
        <dbReference type="Proteomes" id="UP000008456"/>
    </source>
</evidence>
<dbReference type="RefSeq" id="WP_013773347.1">
    <property type="nucleotide sequence ID" value="NC_015516.1"/>
</dbReference>
<name>F3Y8T1_MELPT</name>
<accession>F3Y8T1</accession>
<dbReference type="KEGG" id="mps:MPTP_0430"/>
<proteinExistence type="predicted"/>
<dbReference type="Proteomes" id="UP000008456">
    <property type="component" value="Chromosome"/>
</dbReference>
<evidence type="ECO:0000313" key="1">
    <source>
        <dbReference type="EMBL" id="BAK20909.1"/>
    </source>
</evidence>
<sequence length="60" mass="6764">MNIKITFFVFSLSRAVNVERIEILEIIFLLNIKLNTKNINGNVQIMTFPPGLFGGPNKGK</sequence>
<dbReference type="HOGENOM" id="CLU_2936236_0_0_9"/>